<comment type="caution">
    <text evidence="1">The sequence shown here is derived from an EMBL/GenBank/DDBJ whole genome shotgun (WGS) entry which is preliminary data.</text>
</comment>
<name>A0ABT2F734_9STRE</name>
<proteinExistence type="predicted"/>
<dbReference type="EMBL" id="JANUXX010000005">
    <property type="protein sequence ID" value="MCS4488286.1"/>
    <property type="molecule type" value="Genomic_DNA"/>
</dbReference>
<dbReference type="InterPro" id="IPR021462">
    <property type="entry name" value="DUF3114"/>
</dbReference>
<evidence type="ECO:0000313" key="1">
    <source>
        <dbReference type="EMBL" id="MCS4488286.1"/>
    </source>
</evidence>
<sequence length="412" mass="47993">MMIYLKRLLSIILLCIISFVVFQHEKNSLEFEKHYQSTQQVLSYFQKHNKAYQKLHLLEKMRMRKHMMIGIKKLQKVGWSDETIKDAYLRYLSQNTLSKKAIHRALTQTTIIGTTTFRRLWKTELAKVENQQPLYRLEHAKHLLAIFLSQDHMPQVISGQQQQTKALLTHFDDSLSPTDSLWNDLAELTQIAYPNDNFSKNDTLAIQLHQFRYIISSQQAQWIRRHFKTGNDTDADALAKYLAKLNSSDYTLNESARYHNKVASKITQNGILKPVYADNCKESNFKVLIHFHSEFILSKSGDFLVATDVQKISQRAIINSATFNYANQNDERHIQLDVTPIVYHEPYFITKAMTANGITFVEPSLEEQKDKHNRIFSREGKSSKQLSKALSKAFQKRIKTYQKLLTPSHNTH</sequence>
<evidence type="ECO:0000313" key="2">
    <source>
        <dbReference type="Proteomes" id="UP001206548"/>
    </source>
</evidence>
<dbReference type="Pfam" id="PF11311">
    <property type="entry name" value="DUF3114"/>
    <property type="match status" value="1"/>
</dbReference>
<accession>A0ABT2F734</accession>
<reference evidence="1 2" key="1">
    <citation type="journal article" date="2023" name="Int. J. Syst. Evol. Microbiol.">
        <title>Streptococcus sciuri sp. nov., Staphylococcus marylandisciuri sp. nov. and Staphylococcus americanisciuri sp. nov., isolated from faeces of eastern grey squirrel (Sciurus carolinensis).</title>
        <authorList>
            <person name="Volokhov D.V."/>
            <person name="Zagorodnyaya T.A."/>
            <person name="Furtak V.A."/>
            <person name="Nattanmai G."/>
            <person name="Randall L."/>
            <person name="Jose S."/>
            <person name="Gao Y."/>
            <person name="Eisenberg T."/>
            <person name="Delmonte P."/>
            <person name="Blom J."/>
            <person name="Mitchell K.K."/>
        </authorList>
    </citation>
    <scope>NUCLEOTIDE SEQUENCE [LARGE SCALE GENOMIC DNA]</scope>
    <source>
        <strain evidence="1 2">SQ9-PEA</strain>
    </source>
</reference>
<gene>
    <name evidence="1" type="ORF">NXS10_04855</name>
</gene>
<protein>
    <submittedName>
        <fullName evidence="1">DUF3114 domain-containing protein</fullName>
    </submittedName>
</protein>
<organism evidence="1 2">
    <name type="scientific">Streptococcus sciuri</name>
    <dbReference type="NCBI Taxonomy" id="2973939"/>
    <lineage>
        <taxon>Bacteria</taxon>
        <taxon>Bacillati</taxon>
        <taxon>Bacillota</taxon>
        <taxon>Bacilli</taxon>
        <taxon>Lactobacillales</taxon>
        <taxon>Streptococcaceae</taxon>
        <taxon>Streptococcus</taxon>
    </lineage>
</organism>
<dbReference type="Proteomes" id="UP001206548">
    <property type="component" value="Unassembled WGS sequence"/>
</dbReference>
<keyword evidence="2" id="KW-1185">Reference proteome</keyword>